<keyword evidence="3" id="KW-1185">Reference proteome</keyword>
<dbReference type="EMBL" id="AYGX02000047">
    <property type="protein sequence ID" value="KRO28274.1"/>
    <property type="molecule type" value="Genomic_DNA"/>
</dbReference>
<feature type="transmembrane region" description="Helical" evidence="1">
    <location>
        <begin position="192"/>
        <end position="212"/>
    </location>
</feature>
<feature type="transmembrane region" description="Helical" evidence="1">
    <location>
        <begin position="58"/>
        <end position="77"/>
    </location>
</feature>
<dbReference type="InterPro" id="IPR007163">
    <property type="entry name" value="VCA0040-like"/>
</dbReference>
<feature type="transmembrane region" description="Helical" evidence="1">
    <location>
        <begin position="117"/>
        <end position="138"/>
    </location>
</feature>
<gene>
    <name evidence="2" type="ORF">DY78_GL002511</name>
</gene>
<dbReference type="Proteomes" id="UP000050920">
    <property type="component" value="Unassembled WGS sequence"/>
</dbReference>
<sequence>MSTKATDGFFKRFFKGVVIALGFILPGVSGGVLAAILGIYERLLGFMAHLRERFSQDFWYFLPVGLGGLASIALLSAPLEYLLAHAQVIVLWGFAGAIVGTLPALTQTASEKTPRDTIDYLWFFGTLIISSGFLFFMSEIFGTLPANFIGFIVAGALIAFGVLVPGLSSSNLLLIFGIFTPMLTGFKNLDLVGVYLPIAIGGALTMALFSKGMDYLIQRFHSRVYHFILGIVTASTILILVPNPYAAESISYAGATPLTYLGSAIALVAGIVIGYAMSKLEVKYK</sequence>
<feature type="transmembrane region" description="Helical" evidence="1">
    <location>
        <begin position="12"/>
        <end position="37"/>
    </location>
</feature>
<comment type="caution">
    <text evidence="2">The sequence shown here is derived from an EMBL/GenBank/DDBJ whole genome shotgun (WGS) entry which is preliminary data.</text>
</comment>
<protein>
    <recommendedName>
        <fullName evidence="4">Integral membrane protein</fullName>
    </recommendedName>
</protein>
<keyword evidence="1" id="KW-1133">Transmembrane helix</keyword>
<dbReference type="Pfam" id="PF04018">
    <property type="entry name" value="VCA0040-like"/>
    <property type="match status" value="1"/>
</dbReference>
<evidence type="ECO:0000313" key="2">
    <source>
        <dbReference type="EMBL" id="KRO28274.1"/>
    </source>
</evidence>
<dbReference type="PANTHER" id="PTHR37308">
    <property type="entry name" value="INTEGRAL MEMBRANE PROTEIN"/>
    <property type="match status" value="1"/>
</dbReference>
<name>A0A0R2NTT9_9LACO</name>
<dbReference type="RefSeq" id="WP_024625798.1">
    <property type="nucleotide sequence ID" value="NZ_AYGX02000047.1"/>
</dbReference>
<feature type="transmembrane region" description="Helical" evidence="1">
    <location>
        <begin position="144"/>
        <end position="164"/>
    </location>
</feature>
<dbReference type="PANTHER" id="PTHR37308:SF1">
    <property type="entry name" value="POLYPRENYL-PHOSPHATE TRANSPORTER"/>
    <property type="match status" value="1"/>
</dbReference>
<dbReference type="AlphaFoldDB" id="A0A0R2NTT9"/>
<proteinExistence type="predicted"/>
<evidence type="ECO:0000256" key="1">
    <source>
        <dbReference type="SAM" id="Phobius"/>
    </source>
</evidence>
<keyword evidence="1" id="KW-0472">Membrane</keyword>
<accession>A0A0R2NTT9</accession>
<reference evidence="2 3" key="1">
    <citation type="journal article" date="2015" name="Genome Announc.">
        <title>Expanding the biotechnology potential of lactobacilli through comparative genomics of 213 strains and associated genera.</title>
        <authorList>
            <person name="Sun Z."/>
            <person name="Harris H.M."/>
            <person name="McCann A."/>
            <person name="Guo C."/>
            <person name="Argimon S."/>
            <person name="Zhang W."/>
            <person name="Yang X."/>
            <person name="Jeffery I.B."/>
            <person name="Cooney J.C."/>
            <person name="Kagawa T.F."/>
            <person name="Liu W."/>
            <person name="Song Y."/>
            <person name="Salvetti E."/>
            <person name="Wrobel A."/>
            <person name="Rasinkangas P."/>
            <person name="Parkhill J."/>
            <person name="Rea M.C."/>
            <person name="O'Sullivan O."/>
            <person name="Ritari J."/>
            <person name="Douillard F.P."/>
            <person name="Paul Ross R."/>
            <person name="Yang R."/>
            <person name="Briner A.E."/>
            <person name="Felis G.E."/>
            <person name="de Vos W.M."/>
            <person name="Barrangou R."/>
            <person name="Klaenhammer T.R."/>
            <person name="Caufield P.W."/>
            <person name="Cui Y."/>
            <person name="Zhang H."/>
            <person name="O'Toole P.W."/>
        </authorList>
    </citation>
    <scope>NUCLEOTIDE SEQUENCE [LARGE SCALE GENOMIC DNA]</scope>
    <source>
        <strain evidence="2 3">DSM 21115</strain>
    </source>
</reference>
<feature type="transmembrane region" description="Helical" evidence="1">
    <location>
        <begin position="258"/>
        <end position="277"/>
    </location>
</feature>
<organism evidence="2 3">
    <name type="scientific">Lactiplantibacillus fabifermentans DSM 21115</name>
    <dbReference type="NCBI Taxonomy" id="1413187"/>
    <lineage>
        <taxon>Bacteria</taxon>
        <taxon>Bacillati</taxon>
        <taxon>Bacillota</taxon>
        <taxon>Bacilli</taxon>
        <taxon>Lactobacillales</taxon>
        <taxon>Lactobacillaceae</taxon>
        <taxon>Lactiplantibacillus</taxon>
    </lineage>
</organism>
<feature type="transmembrane region" description="Helical" evidence="1">
    <location>
        <begin position="224"/>
        <end position="246"/>
    </location>
</feature>
<evidence type="ECO:0000313" key="3">
    <source>
        <dbReference type="Proteomes" id="UP000050920"/>
    </source>
</evidence>
<feature type="transmembrane region" description="Helical" evidence="1">
    <location>
        <begin position="83"/>
        <end position="105"/>
    </location>
</feature>
<keyword evidence="1" id="KW-0812">Transmembrane</keyword>
<evidence type="ECO:0008006" key="4">
    <source>
        <dbReference type="Google" id="ProtNLM"/>
    </source>
</evidence>